<dbReference type="PRINTS" id="PR00133">
    <property type="entry name" value="GLHYDRLASE3"/>
</dbReference>
<dbReference type="Gene3D" id="2.60.40.10">
    <property type="entry name" value="Immunoglobulins"/>
    <property type="match status" value="1"/>
</dbReference>
<sequence>MNNSKQTNQHLELKEAPSTKNLHLLDVNLLLKAIFSLALSIFLFSCGSKQVETNEEQAFIAELLGKMTLEEKIGQLHQITSQWNMTGPAPEYAQGHEEKLKSGLVGSMLNVIGAEATLNAQKLVVENSRLGIPLIFGYDVIHGYRTMFPVPLGEASSWDPETVKLSASIAALESAAAGLHWTFAPMMDVGRDARWGRVMEGAGEDPYLASLLSAARVRGFQGESLADEKTIAACAKHFAGYAFAESGKDYNNVDISNATLHNVILPPFKASTEAGAATYMNSFNTIQGLPASANEYIQRQLLKGDWGFDGFVVSDWNSIGEMVAHGAAADLKEAAKLAIQAGSDMDMEGNAYTNFLAELVEEGTVDIKIIDDAVRRVLTIKYRLGLFEDPYKYSNKEWEKNTLYSLGNKSAARKVARESIVLLKNEGKKLPINESIKSIAVIGPLADDKDAPLGNWRADAVANSAVSVLEGVKARAGNNVTINYAKGCDLVTSERSFAGEVQFNTTDRSGFAAAVAAAKKSEIVLLAIGEDCYQSGEGRSQADIGLKGLQMELFDAIYAVNPNIVIVLMNGRPLAIPELDAKAPAILETWFLGSEAGNAIADVLFGDHNPSGKLPMTFPRSNGQIPIYYNHMNTGRPGPKNEVFWSHYTDQTNAPLYPFGFGLSYTDFEYTNLTVDSSNPASIQVSVSLKNTGSVTGTEVVQLYIRDKIASLVRPVKELKGFQKVTLKSGESKDLTFVLTEKELGFYDNDGKYKVEDGEFEVMVGTNSADLLNATFLLNTATVQ</sequence>
<dbReference type="RefSeq" id="WP_262310167.1">
    <property type="nucleotide sequence ID" value="NZ_CP106679.1"/>
</dbReference>
<dbReference type="SUPFAM" id="SSF51445">
    <property type="entry name" value="(Trans)glycosidases"/>
    <property type="match status" value="1"/>
</dbReference>
<dbReference type="InterPro" id="IPR019800">
    <property type="entry name" value="Glyco_hydro_3_AS"/>
</dbReference>
<protein>
    <recommendedName>
        <fullName evidence="3">beta-glucosidase</fullName>
        <ecNumber evidence="3">3.2.1.21</ecNumber>
    </recommendedName>
</protein>
<dbReference type="Pfam" id="PF00933">
    <property type="entry name" value="Glyco_hydro_3"/>
    <property type="match status" value="1"/>
</dbReference>
<dbReference type="PANTHER" id="PTHR30620:SF16">
    <property type="entry name" value="LYSOSOMAL BETA GLUCOSIDASE"/>
    <property type="match status" value="1"/>
</dbReference>
<dbReference type="Proteomes" id="UP001065174">
    <property type="component" value="Chromosome"/>
</dbReference>
<evidence type="ECO:0000259" key="8">
    <source>
        <dbReference type="SMART" id="SM01217"/>
    </source>
</evidence>
<dbReference type="Gene3D" id="3.40.50.1700">
    <property type="entry name" value="Glycoside hydrolase family 3 C-terminal domain"/>
    <property type="match status" value="1"/>
</dbReference>
<dbReference type="InterPro" id="IPR017853">
    <property type="entry name" value="GH"/>
</dbReference>
<dbReference type="InterPro" id="IPR002772">
    <property type="entry name" value="Glyco_hydro_3_C"/>
</dbReference>
<organism evidence="9 10">
    <name type="scientific">Reichenbachiella agarivorans</name>
    <dbReference type="NCBI Taxonomy" id="2979464"/>
    <lineage>
        <taxon>Bacteria</taxon>
        <taxon>Pseudomonadati</taxon>
        <taxon>Bacteroidota</taxon>
        <taxon>Cytophagia</taxon>
        <taxon>Cytophagales</taxon>
        <taxon>Reichenbachiellaceae</taxon>
        <taxon>Reichenbachiella</taxon>
    </lineage>
</organism>
<name>A0ABY6CQF0_9BACT</name>
<keyword evidence="5 7" id="KW-0378">Hydrolase</keyword>
<dbReference type="GO" id="GO:0008422">
    <property type="term" value="F:beta-glucosidase activity"/>
    <property type="evidence" value="ECO:0007669"/>
    <property type="project" value="UniProtKB-EC"/>
</dbReference>
<evidence type="ECO:0000256" key="5">
    <source>
        <dbReference type="ARBA" id="ARBA00022801"/>
    </source>
</evidence>
<dbReference type="EC" id="3.2.1.21" evidence="3"/>
<dbReference type="NCBIfam" id="NF011678">
    <property type="entry name" value="PRK15098.1"/>
    <property type="match status" value="1"/>
</dbReference>
<dbReference type="InterPro" id="IPR026891">
    <property type="entry name" value="Fn3-like"/>
</dbReference>
<dbReference type="InterPro" id="IPR051915">
    <property type="entry name" value="Cellulose_Degrad_GH3"/>
</dbReference>
<evidence type="ECO:0000256" key="3">
    <source>
        <dbReference type="ARBA" id="ARBA00012744"/>
    </source>
</evidence>
<keyword evidence="6 7" id="KW-0326">Glycosidase</keyword>
<dbReference type="InterPro" id="IPR036962">
    <property type="entry name" value="Glyco_hydro_3_N_sf"/>
</dbReference>
<evidence type="ECO:0000313" key="10">
    <source>
        <dbReference type="Proteomes" id="UP001065174"/>
    </source>
</evidence>
<evidence type="ECO:0000256" key="7">
    <source>
        <dbReference type="RuleBase" id="RU361161"/>
    </source>
</evidence>
<keyword evidence="4" id="KW-0732">Signal</keyword>
<dbReference type="Pfam" id="PF01915">
    <property type="entry name" value="Glyco_hydro_3_C"/>
    <property type="match status" value="1"/>
</dbReference>
<keyword evidence="10" id="KW-1185">Reference proteome</keyword>
<dbReference type="Gene3D" id="3.20.20.300">
    <property type="entry name" value="Glycoside hydrolase, family 3, N-terminal domain"/>
    <property type="match status" value="1"/>
</dbReference>
<dbReference type="InterPro" id="IPR001764">
    <property type="entry name" value="Glyco_hydro_3_N"/>
</dbReference>
<dbReference type="InterPro" id="IPR036881">
    <property type="entry name" value="Glyco_hydro_3_C_sf"/>
</dbReference>
<dbReference type="PANTHER" id="PTHR30620">
    <property type="entry name" value="PERIPLASMIC BETA-GLUCOSIDASE-RELATED"/>
    <property type="match status" value="1"/>
</dbReference>
<evidence type="ECO:0000256" key="1">
    <source>
        <dbReference type="ARBA" id="ARBA00000448"/>
    </source>
</evidence>
<accession>A0ABY6CQF0</accession>
<evidence type="ECO:0000256" key="6">
    <source>
        <dbReference type="ARBA" id="ARBA00023295"/>
    </source>
</evidence>
<evidence type="ECO:0000256" key="4">
    <source>
        <dbReference type="ARBA" id="ARBA00022729"/>
    </source>
</evidence>
<dbReference type="Pfam" id="PF14310">
    <property type="entry name" value="Fn3-like"/>
    <property type="match status" value="1"/>
</dbReference>
<gene>
    <name evidence="9" type="primary">bglX</name>
    <name evidence="9" type="ORF">N6H18_01985</name>
</gene>
<dbReference type="PROSITE" id="PS00775">
    <property type="entry name" value="GLYCOSYL_HYDROL_F3"/>
    <property type="match status" value="1"/>
</dbReference>
<feature type="domain" description="Fibronectin type III-like" evidence="8">
    <location>
        <begin position="699"/>
        <end position="768"/>
    </location>
</feature>
<proteinExistence type="inferred from homology"/>
<dbReference type="SUPFAM" id="SSF52279">
    <property type="entry name" value="Beta-D-glucan exohydrolase, C-terminal domain"/>
    <property type="match status" value="1"/>
</dbReference>
<dbReference type="EMBL" id="CP106679">
    <property type="protein sequence ID" value="UXP32732.1"/>
    <property type="molecule type" value="Genomic_DNA"/>
</dbReference>
<dbReference type="SMART" id="SM01217">
    <property type="entry name" value="Fn3_like"/>
    <property type="match status" value="1"/>
</dbReference>
<evidence type="ECO:0000256" key="2">
    <source>
        <dbReference type="ARBA" id="ARBA00005336"/>
    </source>
</evidence>
<comment type="catalytic activity">
    <reaction evidence="1">
        <text>Hydrolysis of terminal, non-reducing beta-D-glucosyl residues with release of beta-D-glucose.</text>
        <dbReference type="EC" id="3.2.1.21"/>
    </reaction>
</comment>
<reference evidence="9" key="1">
    <citation type="submission" date="2022-09" db="EMBL/GenBank/DDBJ databases">
        <title>Comparative genomics and taxonomic characterization of three novel marine species of genus Reichenbachiella exhibiting antioxidant and polysaccharide degradation activities.</title>
        <authorList>
            <person name="Muhammad N."/>
            <person name="Lee Y.-J."/>
            <person name="Ko J."/>
            <person name="Kim S.-G."/>
        </authorList>
    </citation>
    <scope>NUCLEOTIDE SEQUENCE</scope>
    <source>
        <strain evidence="9">BKB1-1</strain>
    </source>
</reference>
<dbReference type="InterPro" id="IPR013783">
    <property type="entry name" value="Ig-like_fold"/>
</dbReference>
<comment type="similarity">
    <text evidence="2 7">Belongs to the glycosyl hydrolase 3 family.</text>
</comment>
<evidence type="ECO:0000313" key="9">
    <source>
        <dbReference type="EMBL" id="UXP32732.1"/>
    </source>
</evidence>